<keyword evidence="3" id="KW-0472">Membrane</keyword>
<dbReference type="SUPFAM" id="SSF82895">
    <property type="entry name" value="TSP-1 type 1 repeat"/>
    <property type="match status" value="1"/>
</dbReference>
<keyword evidence="2" id="KW-0106">Calcium</keyword>
<dbReference type="InterPro" id="IPR028974">
    <property type="entry name" value="TSP_type-3_rpt"/>
</dbReference>
<keyword evidence="1" id="KW-0732">Signal</keyword>
<dbReference type="GO" id="GO:0005509">
    <property type="term" value="F:calcium ion binding"/>
    <property type="evidence" value="ECO:0007669"/>
    <property type="project" value="InterPro"/>
</dbReference>
<dbReference type="Pfam" id="PF02412">
    <property type="entry name" value="TSP_3"/>
    <property type="match status" value="2"/>
</dbReference>
<dbReference type="Pfam" id="PF00090">
    <property type="entry name" value="TSP_1"/>
    <property type="match status" value="1"/>
</dbReference>
<reference evidence="4" key="1">
    <citation type="submission" date="2023-03" db="EMBL/GenBank/DDBJ databases">
        <authorList>
            <person name="Steffen K."/>
            <person name="Cardenas P."/>
        </authorList>
    </citation>
    <scope>NUCLEOTIDE SEQUENCE</scope>
</reference>
<dbReference type="PANTHER" id="PTHR10199">
    <property type="entry name" value="THROMBOSPONDIN"/>
    <property type="match status" value="1"/>
</dbReference>
<comment type="caution">
    <text evidence="4">The sequence shown here is derived from an EMBL/GenBank/DDBJ whole genome shotgun (WGS) entry which is preliminary data.</text>
</comment>
<gene>
    <name evidence="4" type="ORF">GBAR_LOCUS14622</name>
</gene>
<protein>
    <submittedName>
        <fullName evidence="4">Cartilage oligomeric matrix protein</fullName>
    </submittedName>
</protein>
<evidence type="ECO:0000256" key="1">
    <source>
        <dbReference type="ARBA" id="ARBA00022729"/>
    </source>
</evidence>
<dbReference type="GO" id="GO:0007155">
    <property type="term" value="P:cell adhesion"/>
    <property type="evidence" value="ECO:0007669"/>
    <property type="project" value="InterPro"/>
</dbReference>
<name>A0AA35SA23_GEOBA</name>
<dbReference type="SUPFAM" id="SSF103647">
    <property type="entry name" value="TSP type-3 repeat"/>
    <property type="match status" value="1"/>
</dbReference>
<dbReference type="Gene3D" id="2.20.100.10">
    <property type="entry name" value="Thrombospondin type-1 (TSP1) repeat"/>
    <property type="match status" value="1"/>
</dbReference>
<evidence type="ECO:0000256" key="2">
    <source>
        <dbReference type="ARBA" id="ARBA00022837"/>
    </source>
</evidence>
<evidence type="ECO:0000256" key="3">
    <source>
        <dbReference type="SAM" id="Phobius"/>
    </source>
</evidence>
<organism evidence="4 5">
    <name type="scientific">Geodia barretti</name>
    <name type="common">Barrett's horny sponge</name>
    <dbReference type="NCBI Taxonomy" id="519541"/>
    <lineage>
        <taxon>Eukaryota</taxon>
        <taxon>Metazoa</taxon>
        <taxon>Porifera</taxon>
        <taxon>Demospongiae</taxon>
        <taxon>Heteroscleromorpha</taxon>
        <taxon>Tetractinellida</taxon>
        <taxon>Astrophorina</taxon>
        <taxon>Geodiidae</taxon>
        <taxon>Geodia</taxon>
    </lineage>
</organism>
<dbReference type="InterPro" id="IPR000884">
    <property type="entry name" value="TSP1_rpt"/>
</dbReference>
<dbReference type="Gene3D" id="4.10.1080.10">
    <property type="entry name" value="TSP type-3 repeat"/>
    <property type="match status" value="1"/>
</dbReference>
<dbReference type="Proteomes" id="UP001174909">
    <property type="component" value="Unassembled WGS sequence"/>
</dbReference>
<dbReference type="EMBL" id="CASHTH010002137">
    <property type="protein sequence ID" value="CAI8025282.1"/>
    <property type="molecule type" value="Genomic_DNA"/>
</dbReference>
<dbReference type="AlphaFoldDB" id="A0AA35SA23"/>
<dbReference type="PROSITE" id="PS50092">
    <property type="entry name" value="TSP1"/>
    <property type="match status" value="1"/>
</dbReference>
<accession>A0AA35SA23</accession>
<dbReference type="SMART" id="SM00209">
    <property type="entry name" value="TSP1"/>
    <property type="match status" value="1"/>
</dbReference>
<keyword evidence="3" id="KW-1133">Transmembrane helix</keyword>
<evidence type="ECO:0000313" key="4">
    <source>
        <dbReference type="EMBL" id="CAI8025282.1"/>
    </source>
</evidence>
<proteinExistence type="predicted"/>
<feature type="transmembrane region" description="Helical" evidence="3">
    <location>
        <begin position="191"/>
        <end position="217"/>
    </location>
</feature>
<dbReference type="InterPro" id="IPR003367">
    <property type="entry name" value="Thrombospondin_3-like_rpt"/>
</dbReference>
<keyword evidence="5" id="KW-1185">Reference proteome</keyword>
<sequence length="253" mass="26837">MSGLVGRERTCQPVKCNNGDAPVKYPGSCCPRCVGERVEGNCVFTQWTAWGSCSVTCDQGTQVRKRRVASVEADGADFFNCTGQLTELRVCINLPCGGCPKGTKVCDTECVPIGSDPDNDCRVEDNCPTVKNPDQTDTDSDGVGDVCDNCVEEQNPGQEDSDKDGIGDACEEGNKGETGGGGGGGICIICIVIPIAIVLAIILALAVLLALCLWCRWRATPVTAIKRKRSTFRGDPHNNPMYLDPRTVTAAGD</sequence>
<evidence type="ECO:0000313" key="5">
    <source>
        <dbReference type="Proteomes" id="UP001174909"/>
    </source>
</evidence>
<keyword evidence="3" id="KW-0812">Transmembrane</keyword>
<dbReference type="InterPro" id="IPR036383">
    <property type="entry name" value="TSP1_rpt_sf"/>
</dbReference>